<comment type="caution">
    <text evidence="1">The sequence shown here is derived from an EMBL/GenBank/DDBJ whole genome shotgun (WGS) entry which is preliminary data.</text>
</comment>
<dbReference type="Proteomes" id="UP000762676">
    <property type="component" value="Unassembled WGS sequence"/>
</dbReference>
<evidence type="ECO:0008006" key="3">
    <source>
        <dbReference type="Google" id="ProtNLM"/>
    </source>
</evidence>
<dbReference type="PANTHER" id="PTHR47027:SF20">
    <property type="entry name" value="REVERSE TRANSCRIPTASE-LIKE PROTEIN WITH RNA-DIRECTED DNA POLYMERASE DOMAIN"/>
    <property type="match status" value="1"/>
</dbReference>
<keyword evidence="2" id="KW-1185">Reference proteome</keyword>
<accession>A0AAV4I0R9</accession>
<organism evidence="1 2">
    <name type="scientific">Elysia marginata</name>
    <dbReference type="NCBI Taxonomy" id="1093978"/>
    <lineage>
        <taxon>Eukaryota</taxon>
        <taxon>Metazoa</taxon>
        <taxon>Spiralia</taxon>
        <taxon>Lophotrochozoa</taxon>
        <taxon>Mollusca</taxon>
        <taxon>Gastropoda</taxon>
        <taxon>Heterobranchia</taxon>
        <taxon>Euthyneura</taxon>
        <taxon>Panpulmonata</taxon>
        <taxon>Sacoglossa</taxon>
        <taxon>Placobranchoidea</taxon>
        <taxon>Plakobranchidae</taxon>
        <taxon>Elysia</taxon>
    </lineage>
</organism>
<evidence type="ECO:0000313" key="2">
    <source>
        <dbReference type="Proteomes" id="UP000762676"/>
    </source>
</evidence>
<sequence>MLFTDDAALDTHSEKSLQQLILCFAHACREISLTISLKKLTLWAPTITTDEHFLNVVDKFTYLGSTISNNLSLDADLNVRIGKASTSMARLSKREWKKPYLNTQRQSKVAPGVCTEHTSLRQ</sequence>
<reference evidence="1 2" key="1">
    <citation type="journal article" date="2021" name="Elife">
        <title>Chloroplast acquisition without the gene transfer in kleptoplastic sea slugs, Plakobranchus ocellatus.</title>
        <authorList>
            <person name="Maeda T."/>
            <person name="Takahashi S."/>
            <person name="Yoshida T."/>
            <person name="Shimamura S."/>
            <person name="Takaki Y."/>
            <person name="Nagai Y."/>
            <person name="Toyoda A."/>
            <person name="Suzuki Y."/>
            <person name="Arimoto A."/>
            <person name="Ishii H."/>
            <person name="Satoh N."/>
            <person name="Nishiyama T."/>
            <person name="Hasebe M."/>
            <person name="Maruyama T."/>
            <person name="Minagawa J."/>
            <person name="Obokata J."/>
            <person name="Shigenobu S."/>
        </authorList>
    </citation>
    <scope>NUCLEOTIDE SEQUENCE [LARGE SCALE GENOMIC DNA]</scope>
</reference>
<dbReference type="AlphaFoldDB" id="A0AAV4I0R9"/>
<proteinExistence type="predicted"/>
<protein>
    <recommendedName>
        <fullName evidence="3">Reverse transcriptase domain-containing protein</fullName>
    </recommendedName>
</protein>
<gene>
    <name evidence="1" type="ORF">ElyMa_001130800</name>
</gene>
<evidence type="ECO:0000313" key="1">
    <source>
        <dbReference type="EMBL" id="GFS02724.1"/>
    </source>
</evidence>
<dbReference type="PANTHER" id="PTHR47027">
    <property type="entry name" value="REVERSE TRANSCRIPTASE DOMAIN-CONTAINING PROTEIN"/>
    <property type="match status" value="1"/>
</dbReference>
<dbReference type="EMBL" id="BMAT01002245">
    <property type="protein sequence ID" value="GFS02724.1"/>
    <property type="molecule type" value="Genomic_DNA"/>
</dbReference>
<name>A0AAV4I0R9_9GAST</name>